<accession>A0A426XII5</accession>
<dbReference type="Gene3D" id="1.10.8.10">
    <property type="entry name" value="DNA helicase RuvA subunit, C-terminal domain"/>
    <property type="match status" value="1"/>
</dbReference>
<organism evidence="1 2">
    <name type="scientific">Ensete ventricosum</name>
    <name type="common">Abyssinian banana</name>
    <name type="synonym">Musa ensete</name>
    <dbReference type="NCBI Taxonomy" id="4639"/>
    <lineage>
        <taxon>Eukaryota</taxon>
        <taxon>Viridiplantae</taxon>
        <taxon>Streptophyta</taxon>
        <taxon>Embryophyta</taxon>
        <taxon>Tracheophyta</taxon>
        <taxon>Spermatophyta</taxon>
        <taxon>Magnoliopsida</taxon>
        <taxon>Liliopsida</taxon>
        <taxon>Zingiberales</taxon>
        <taxon>Musaceae</taxon>
        <taxon>Ensete</taxon>
    </lineage>
</organism>
<feature type="non-terminal residue" evidence="1">
    <location>
        <position position="1"/>
    </location>
</feature>
<sequence>NFTIEAAINWVIEHENDPDIDQMPLVPINIEIENGTSWTTPDEVKIKLLKLRCVLIFFCFFFTKEHHQLPS</sequence>
<evidence type="ECO:0000313" key="2">
    <source>
        <dbReference type="Proteomes" id="UP000287651"/>
    </source>
</evidence>
<dbReference type="PANTHER" id="PTHR46713">
    <property type="entry name" value="F13M7.16 PROTEIN"/>
    <property type="match status" value="1"/>
</dbReference>
<dbReference type="AlphaFoldDB" id="A0A426XII5"/>
<dbReference type="Proteomes" id="UP000287651">
    <property type="component" value="Unassembled WGS sequence"/>
</dbReference>
<comment type="caution">
    <text evidence="1">The sequence shown here is derived from an EMBL/GenBank/DDBJ whole genome shotgun (WGS) entry which is preliminary data.</text>
</comment>
<evidence type="ECO:0000313" key="1">
    <source>
        <dbReference type="EMBL" id="RRT39262.1"/>
    </source>
</evidence>
<proteinExistence type="predicted"/>
<protein>
    <submittedName>
        <fullName evidence="1">Uncharacterized protein</fullName>
    </submittedName>
</protein>
<dbReference type="EMBL" id="AMZH03020329">
    <property type="protein sequence ID" value="RRT39262.1"/>
    <property type="molecule type" value="Genomic_DNA"/>
</dbReference>
<gene>
    <name evidence="1" type="ORF">B296_00059274</name>
</gene>
<name>A0A426XII5_ENSVE</name>
<dbReference type="PANTHER" id="PTHR46713:SF1">
    <property type="entry name" value="F13M7.16 PROTEIN"/>
    <property type="match status" value="1"/>
</dbReference>
<reference evidence="1 2" key="1">
    <citation type="journal article" date="2014" name="Agronomy (Basel)">
        <title>A Draft Genome Sequence for Ensete ventricosum, the Drought-Tolerant Tree Against Hunger.</title>
        <authorList>
            <person name="Harrison J."/>
            <person name="Moore K.A."/>
            <person name="Paszkiewicz K."/>
            <person name="Jones T."/>
            <person name="Grant M."/>
            <person name="Ambacheew D."/>
            <person name="Muzemil S."/>
            <person name="Studholme D.J."/>
        </authorList>
    </citation>
    <scope>NUCLEOTIDE SEQUENCE [LARGE SCALE GENOMIC DNA]</scope>
</reference>